<reference evidence="2" key="1">
    <citation type="journal article" date="2019" name="Curr. Biol.">
        <title>Genome Sequence of Striga asiatica Provides Insight into the Evolution of Plant Parasitism.</title>
        <authorList>
            <person name="Yoshida S."/>
            <person name="Kim S."/>
            <person name="Wafula E.K."/>
            <person name="Tanskanen J."/>
            <person name="Kim Y.M."/>
            <person name="Honaas L."/>
            <person name="Yang Z."/>
            <person name="Spallek T."/>
            <person name="Conn C.E."/>
            <person name="Ichihashi Y."/>
            <person name="Cheong K."/>
            <person name="Cui S."/>
            <person name="Der J.P."/>
            <person name="Gundlach H."/>
            <person name="Jiao Y."/>
            <person name="Hori C."/>
            <person name="Ishida J.K."/>
            <person name="Kasahara H."/>
            <person name="Kiba T."/>
            <person name="Kim M.S."/>
            <person name="Koo N."/>
            <person name="Laohavisit A."/>
            <person name="Lee Y.H."/>
            <person name="Lumba S."/>
            <person name="McCourt P."/>
            <person name="Mortimer J.C."/>
            <person name="Mutuku J.M."/>
            <person name="Nomura T."/>
            <person name="Sasaki-Sekimoto Y."/>
            <person name="Seto Y."/>
            <person name="Wang Y."/>
            <person name="Wakatake T."/>
            <person name="Sakakibara H."/>
            <person name="Demura T."/>
            <person name="Yamaguchi S."/>
            <person name="Yoneyama K."/>
            <person name="Manabe R.I."/>
            <person name="Nelson D.C."/>
            <person name="Schulman A.H."/>
            <person name="Timko M.P."/>
            <person name="dePamphilis C.W."/>
            <person name="Choi D."/>
            <person name="Shirasu K."/>
        </authorList>
    </citation>
    <scope>NUCLEOTIDE SEQUENCE [LARGE SCALE GENOMIC DNA]</scope>
    <source>
        <strain evidence="2">cv. UVA1</strain>
    </source>
</reference>
<protein>
    <submittedName>
        <fullName evidence="1">ABC transporter</fullName>
    </submittedName>
</protein>
<sequence>MTHWSTTTQDALSVGAPAATVDDYSIYQKNSKTKTEYVASPAGLVGLPRRWPSLRSRRCSSAEKAGHPRVVPLMDVFVGGSLETCGVCLFASKNIKVLNFVKRYNNDNNNEAVLTWNHSSRFVALVKY</sequence>
<accession>A0A5A7Q383</accession>
<comment type="caution">
    <text evidence="1">The sequence shown here is derived from an EMBL/GenBank/DDBJ whole genome shotgun (WGS) entry which is preliminary data.</text>
</comment>
<evidence type="ECO:0000313" key="1">
    <source>
        <dbReference type="EMBL" id="GER39494.1"/>
    </source>
</evidence>
<organism evidence="1 2">
    <name type="scientific">Striga asiatica</name>
    <name type="common">Asiatic witchweed</name>
    <name type="synonym">Buchnera asiatica</name>
    <dbReference type="NCBI Taxonomy" id="4170"/>
    <lineage>
        <taxon>Eukaryota</taxon>
        <taxon>Viridiplantae</taxon>
        <taxon>Streptophyta</taxon>
        <taxon>Embryophyta</taxon>
        <taxon>Tracheophyta</taxon>
        <taxon>Spermatophyta</taxon>
        <taxon>Magnoliopsida</taxon>
        <taxon>eudicotyledons</taxon>
        <taxon>Gunneridae</taxon>
        <taxon>Pentapetalae</taxon>
        <taxon>asterids</taxon>
        <taxon>lamiids</taxon>
        <taxon>Lamiales</taxon>
        <taxon>Orobanchaceae</taxon>
        <taxon>Buchnereae</taxon>
        <taxon>Striga</taxon>
    </lineage>
</organism>
<proteinExistence type="predicted"/>
<name>A0A5A7Q383_STRAF</name>
<evidence type="ECO:0000313" key="2">
    <source>
        <dbReference type="Proteomes" id="UP000325081"/>
    </source>
</evidence>
<gene>
    <name evidence="1" type="ORF">STAS_16117</name>
</gene>
<dbReference type="EMBL" id="BKCP01005683">
    <property type="protein sequence ID" value="GER39494.1"/>
    <property type="molecule type" value="Genomic_DNA"/>
</dbReference>
<dbReference type="Proteomes" id="UP000325081">
    <property type="component" value="Unassembled WGS sequence"/>
</dbReference>
<keyword evidence="2" id="KW-1185">Reference proteome</keyword>
<dbReference type="AlphaFoldDB" id="A0A5A7Q383"/>